<dbReference type="PANTHER" id="PTHR34153">
    <property type="entry name" value="SI:CH211-262H13.3-RELATED-RELATED"/>
    <property type="match status" value="1"/>
</dbReference>
<accession>A0A1Y1LYP6</accession>
<organism evidence="3">
    <name type="scientific">Photinus pyralis</name>
    <name type="common">Common eastern firefly</name>
    <name type="synonym">Lampyris pyralis</name>
    <dbReference type="NCBI Taxonomy" id="7054"/>
    <lineage>
        <taxon>Eukaryota</taxon>
        <taxon>Metazoa</taxon>
        <taxon>Ecdysozoa</taxon>
        <taxon>Arthropoda</taxon>
        <taxon>Hexapoda</taxon>
        <taxon>Insecta</taxon>
        <taxon>Pterygota</taxon>
        <taxon>Neoptera</taxon>
        <taxon>Endopterygota</taxon>
        <taxon>Coleoptera</taxon>
        <taxon>Polyphaga</taxon>
        <taxon>Elateriformia</taxon>
        <taxon>Elateroidea</taxon>
        <taxon>Lampyridae</taxon>
        <taxon>Lampyrinae</taxon>
        <taxon>Photinus</taxon>
    </lineage>
</organism>
<proteinExistence type="predicted"/>
<evidence type="ECO:0000256" key="1">
    <source>
        <dbReference type="SAM" id="MobiDB-lite"/>
    </source>
</evidence>
<dbReference type="AlphaFoldDB" id="A0A1Y1LYP6"/>
<dbReference type="EMBL" id="GEZM01043905">
    <property type="protein sequence ID" value="JAV78659.1"/>
    <property type="molecule type" value="Transcribed_RNA"/>
</dbReference>
<evidence type="ECO:0000313" key="3">
    <source>
        <dbReference type="EMBL" id="JAV78659.1"/>
    </source>
</evidence>
<dbReference type="InterPro" id="IPR032071">
    <property type="entry name" value="DUF4806"/>
</dbReference>
<name>A0A1Y1LYP6_PHOPY</name>
<sequence length="369" mass="42167">MNSKTWTVVQFLDDLTVEAIPSTWIQGNECHWPSFSIEKLHNAIRKSEPLNTCWPTHKIKIFRNATYGDYLKARNKARIAENTSDINTEPEDVEVKRKRIQKILSSSEESIDDTILPPPPSISKYKAKKKTSTSTSTFKEVHITPGNDLGNGVHEATDNSFFENIENMHDDINDNYLEAENNNTCKNCRCKDCLEKDRALDRTNKQLMQQYHILRSMATDILGEVRSIKQSLSKAERTPDEAPTSFFTELGCQFPLNSEEEIKIFNTSLEDEDNFKNAVMELSRVGGSNTYSFVSRTLALLITNELAITYSWLGRKGKKVFKTLKVASLVIESATVAIKDVTKQEIEKCIQLWVRRAFDRKKHALNKSF</sequence>
<reference evidence="3" key="1">
    <citation type="journal article" date="2016" name="Sci. Rep.">
        <title>Molecular characterization of firefly nuptial gifts: a multi-omics approach sheds light on postcopulatory sexual selection.</title>
        <authorList>
            <person name="Al-Wathiqui N."/>
            <person name="Fallon T.R."/>
            <person name="South A."/>
            <person name="Weng J.K."/>
            <person name="Lewis S.M."/>
        </authorList>
    </citation>
    <scope>NUCLEOTIDE SEQUENCE</scope>
</reference>
<feature type="domain" description="DUF4806" evidence="2">
    <location>
        <begin position="251"/>
        <end position="325"/>
    </location>
</feature>
<protein>
    <recommendedName>
        <fullName evidence="2">DUF4806 domain-containing protein</fullName>
    </recommendedName>
</protein>
<dbReference type="Pfam" id="PF16064">
    <property type="entry name" value="DUF4806"/>
    <property type="match status" value="1"/>
</dbReference>
<dbReference type="PANTHER" id="PTHR34153:SF2">
    <property type="entry name" value="SI:CH211-262H13.3-RELATED"/>
    <property type="match status" value="1"/>
</dbReference>
<feature type="region of interest" description="Disordered" evidence="1">
    <location>
        <begin position="109"/>
        <end position="128"/>
    </location>
</feature>
<evidence type="ECO:0000259" key="2">
    <source>
        <dbReference type="Pfam" id="PF16064"/>
    </source>
</evidence>